<name>A0A9P3PUW8_LYOSH</name>
<evidence type="ECO:0000313" key="2">
    <source>
        <dbReference type="Proteomes" id="UP001063166"/>
    </source>
</evidence>
<proteinExistence type="predicted"/>
<dbReference type="CDD" id="cd14498">
    <property type="entry name" value="DSP"/>
    <property type="match status" value="1"/>
</dbReference>
<keyword evidence="2" id="KW-1185">Reference proteome</keyword>
<dbReference type="Gene3D" id="3.90.190.10">
    <property type="entry name" value="Protein tyrosine phosphatase superfamily"/>
    <property type="match status" value="1"/>
</dbReference>
<dbReference type="InterPro" id="IPR029021">
    <property type="entry name" value="Prot-tyrosine_phosphatase-like"/>
</dbReference>
<dbReference type="OrthoDB" id="2017893at2759"/>
<gene>
    <name evidence="1" type="ORF">LshimejAT787_1003470</name>
</gene>
<reference evidence="1" key="1">
    <citation type="submission" date="2022-07" db="EMBL/GenBank/DDBJ databases">
        <title>The genome of Lyophyllum shimeji provides insight into the initial evolution of ectomycorrhizal fungal genome.</title>
        <authorList>
            <person name="Kobayashi Y."/>
            <person name="Shibata T."/>
            <person name="Hirakawa H."/>
            <person name="Shigenobu S."/>
            <person name="Nishiyama T."/>
            <person name="Yamada A."/>
            <person name="Hasebe M."/>
            <person name="Kawaguchi M."/>
        </authorList>
    </citation>
    <scope>NUCLEOTIDE SEQUENCE</scope>
    <source>
        <strain evidence="1">AT787</strain>
    </source>
</reference>
<organism evidence="1 2">
    <name type="scientific">Lyophyllum shimeji</name>
    <name type="common">Hon-shimeji</name>
    <name type="synonym">Tricholoma shimeji</name>
    <dbReference type="NCBI Taxonomy" id="47721"/>
    <lineage>
        <taxon>Eukaryota</taxon>
        <taxon>Fungi</taxon>
        <taxon>Dikarya</taxon>
        <taxon>Basidiomycota</taxon>
        <taxon>Agaricomycotina</taxon>
        <taxon>Agaricomycetes</taxon>
        <taxon>Agaricomycetidae</taxon>
        <taxon>Agaricales</taxon>
        <taxon>Tricholomatineae</taxon>
        <taxon>Lyophyllaceae</taxon>
        <taxon>Lyophyllum</taxon>
    </lineage>
</organism>
<sequence>MLSFPAQNWRTALTKVTVEKTNHPPGSRFGRAASLIIPRLYLSDVFTAGDEATLTRLGITHVVSVLEYEPNIPEIIPRERKLHVRLADQSNADILSRLPETTEFITSALAENETNKVLVSGTVISKETT</sequence>
<dbReference type="EMBL" id="BRPK01000010">
    <property type="protein sequence ID" value="GLB41747.1"/>
    <property type="molecule type" value="Genomic_DNA"/>
</dbReference>
<dbReference type="SUPFAM" id="SSF52799">
    <property type="entry name" value="(Phosphotyrosine protein) phosphatases II"/>
    <property type="match status" value="1"/>
</dbReference>
<evidence type="ECO:0000313" key="1">
    <source>
        <dbReference type="EMBL" id="GLB41747.1"/>
    </source>
</evidence>
<comment type="caution">
    <text evidence="1">The sequence shown here is derived from an EMBL/GenBank/DDBJ whole genome shotgun (WGS) entry which is preliminary data.</text>
</comment>
<dbReference type="AlphaFoldDB" id="A0A9P3PUW8"/>
<dbReference type="Proteomes" id="UP001063166">
    <property type="component" value="Unassembled WGS sequence"/>
</dbReference>
<protein>
    <submittedName>
        <fullName evidence="1">Uncharacterized protein</fullName>
    </submittedName>
</protein>
<accession>A0A9P3PUW8</accession>